<feature type="transmembrane region" description="Helical" evidence="1">
    <location>
        <begin position="66"/>
        <end position="85"/>
    </location>
</feature>
<sequence>MIMKKFTGLSLLSILLLALLGVPRVIGHDLGWLDEGTFINSLFVFIPILIWLAVAVMKKQIYPFRLMLMLGVAFGVMLALTHQVLWTSSFEAPPQLGGNLTDTPAYIRIFVPRIAVVFSGIMTGTIMGVLLGGVAFIIRKLIR</sequence>
<proteinExistence type="predicted"/>
<keyword evidence="3" id="KW-1185">Reference proteome</keyword>
<reference evidence="3" key="2">
    <citation type="submission" date="2015-04" db="EMBL/GenBank/DDBJ databases">
        <title>Complete genome sequence of Salinicoccus halodurans strain H3B36, isolated from the Qaidam basin of China.</title>
        <authorList>
            <person name="Ma Y."/>
            <person name="Jiang K."/>
            <person name="Xue Y."/>
        </authorList>
    </citation>
    <scope>NUCLEOTIDE SEQUENCE [LARGE SCALE GENOMIC DNA]</scope>
    <source>
        <strain evidence="3">H3B36</strain>
    </source>
</reference>
<dbReference type="Proteomes" id="UP000034029">
    <property type="component" value="Chromosome"/>
</dbReference>
<organism evidence="2 3">
    <name type="scientific">Salinicoccus halodurans</name>
    <dbReference type="NCBI Taxonomy" id="407035"/>
    <lineage>
        <taxon>Bacteria</taxon>
        <taxon>Bacillati</taxon>
        <taxon>Bacillota</taxon>
        <taxon>Bacilli</taxon>
        <taxon>Bacillales</taxon>
        <taxon>Staphylococcaceae</taxon>
        <taxon>Salinicoccus</taxon>
    </lineage>
</organism>
<keyword evidence="1" id="KW-1133">Transmembrane helix</keyword>
<feature type="transmembrane region" description="Helical" evidence="1">
    <location>
        <begin position="105"/>
        <end position="138"/>
    </location>
</feature>
<keyword evidence="1" id="KW-0812">Transmembrane</keyword>
<protein>
    <submittedName>
        <fullName evidence="2">Uncharacterized protein</fullName>
    </submittedName>
</protein>
<name>A0ABN4G5Y1_9STAP</name>
<accession>A0ABN4G5Y1</accession>
<evidence type="ECO:0000313" key="3">
    <source>
        <dbReference type="Proteomes" id="UP000034029"/>
    </source>
</evidence>
<dbReference type="EMBL" id="CP011366">
    <property type="protein sequence ID" value="AKG74491.1"/>
    <property type="molecule type" value="Genomic_DNA"/>
</dbReference>
<gene>
    <name evidence="2" type="ORF">AAT16_09960</name>
</gene>
<feature type="transmembrane region" description="Helical" evidence="1">
    <location>
        <begin position="37"/>
        <end position="54"/>
    </location>
</feature>
<evidence type="ECO:0000313" key="2">
    <source>
        <dbReference type="EMBL" id="AKG74491.1"/>
    </source>
</evidence>
<evidence type="ECO:0000256" key="1">
    <source>
        <dbReference type="SAM" id="Phobius"/>
    </source>
</evidence>
<keyword evidence="1" id="KW-0472">Membrane</keyword>
<reference evidence="2 3" key="1">
    <citation type="journal article" date="2015" name="Int. J. Syst. Evol. Microbiol.">
        <title>Complete genome sequence of Salinicoccus halodurans H3B36, isolated from the Qaidam Basin in China.</title>
        <authorList>
            <person name="Jiang K."/>
            <person name="Xue Y."/>
            <person name="Ma Y."/>
        </authorList>
    </citation>
    <scope>NUCLEOTIDE SEQUENCE [LARGE SCALE GENOMIC DNA]</scope>
    <source>
        <strain evidence="2 3">H3B36</strain>
    </source>
</reference>